<dbReference type="PATRIC" id="fig|1423740.3.peg.2044"/>
<gene>
    <name evidence="2" type="ORF">FC36_GL001887</name>
</gene>
<protein>
    <submittedName>
        <fullName evidence="2">Uncharacterized protein</fullName>
    </submittedName>
</protein>
<name>A0A0R1T905_9LACO</name>
<dbReference type="AlphaFoldDB" id="A0A0R1T905"/>
<dbReference type="Proteomes" id="UP000051048">
    <property type="component" value="Unassembled WGS sequence"/>
</dbReference>
<dbReference type="EMBL" id="AZFH01000198">
    <property type="protein sequence ID" value="KRL76644.1"/>
    <property type="molecule type" value="Genomic_DNA"/>
</dbReference>
<accession>A0A0R1T905</accession>
<evidence type="ECO:0000313" key="2">
    <source>
        <dbReference type="EMBL" id="KRL76644.1"/>
    </source>
</evidence>
<proteinExistence type="predicted"/>
<organism evidence="2 3">
    <name type="scientific">Ligilactobacillus equi DSM 15833 = JCM 10991</name>
    <dbReference type="NCBI Taxonomy" id="1423740"/>
    <lineage>
        <taxon>Bacteria</taxon>
        <taxon>Bacillati</taxon>
        <taxon>Bacillota</taxon>
        <taxon>Bacilli</taxon>
        <taxon>Lactobacillales</taxon>
        <taxon>Lactobacillaceae</taxon>
        <taxon>Ligilactobacillus</taxon>
    </lineage>
</organism>
<reference evidence="2 3" key="1">
    <citation type="journal article" date="2015" name="Genome Announc.">
        <title>Expanding the biotechnology potential of lactobacilli through comparative genomics of 213 strains and associated genera.</title>
        <authorList>
            <person name="Sun Z."/>
            <person name="Harris H.M."/>
            <person name="McCann A."/>
            <person name="Guo C."/>
            <person name="Argimon S."/>
            <person name="Zhang W."/>
            <person name="Yang X."/>
            <person name="Jeffery I.B."/>
            <person name="Cooney J.C."/>
            <person name="Kagawa T.F."/>
            <person name="Liu W."/>
            <person name="Song Y."/>
            <person name="Salvetti E."/>
            <person name="Wrobel A."/>
            <person name="Rasinkangas P."/>
            <person name="Parkhill J."/>
            <person name="Rea M.C."/>
            <person name="O'Sullivan O."/>
            <person name="Ritari J."/>
            <person name="Douillard F.P."/>
            <person name="Paul Ross R."/>
            <person name="Yang R."/>
            <person name="Briner A.E."/>
            <person name="Felis G.E."/>
            <person name="de Vos W.M."/>
            <person name="Barrangou R."/>
            <person name="Klaenhammer T.R."/>
            <person name="Caufield P.W."/>
            <person name="Cui Y."/>
            <person name="Zhang H."/>
            <person name="O'Toole P.W."/>
        </authorList>
    </citation>
    <scope>NUCLEOTIDE SEQUENCE [LARGE SCALE GENOMIC DNA]</scope>
    <source>
        <strain evidence="2 3">DSM 15833</strain>
    </source>
</reference>
<feature type="region of interest" description="Disordered" evidence="1">
    <location>
        <begin position="97"/>
        <end position="117"/>
    </location>
</feature>
<feature type="compositionally biased region" description="Polar residues" evidence="1">
    <location>
        <begin position="97"/>
        <end position="111"/>
    </location>
</feature>
<sequence>MGMENYQNIEDNLLDAAKYNDIENPDQYAAKRFDSRLKNIMSLRKKAQKEYKSEKKFLNSQDKAALKDYTKKLRAYLSALHDYAVIYQNDNPVITNPDTSQEVVSETQNELNESKSEFDKAKNDWVNSYNSIANQ</sequence>
<comment type="caution">
    <text evidence="2">The sequence shown here is derived from an EMBL/GenBank/DDBJ whole genome shotgun (WGS) entry which is preliminary data.</text>
</comment>
<evidence type="ECO:0000256" key="1">
    <source>
        <dbReference type="SAM" id="MobiDB-lite"/>
    </source>
</evidence>
<evidence type="ECO:0000313" key="3">
    <source>
        <dbReference type="Proteomes" id="UP000051048"/>
    </source>
</evidence>